<protein>
    <submittedName>
        <fullName evidence="11">Uncharacterized protein</fullName>
    </submittedName>
</protein>
<dbReference type="OrthoDB" id="18175at2759"/>
<evidence type="ECO:0000313" key="12">
    <source>
        <dbReference type="Proteomes" id="UP000245783"/>
    </source>
</evidence>
<dbReference type="GO" id="GO:0051082">
    <property type="term" value="F:unfolded protein binding"/>
    <property type="evidence" value="ECO:0007669"/>
    <property type="project" value="TreeGrafter"/>
</dbReference>
<dbReference type="GeneID" id="37034476"/>
<feature type="chain" id="PRO_5016466339" evidence="10">
    <location>
        <begin position="29"/>
        <end position="131"/>
    </location>
</feature>
<accession>A0A316VN89</accession>
<organism evidence="11 12">
    <name type="scientific">Ceraceosorus guamensis</name>
    <dbReference type="NCBI Taxonomy" id="1522189"/>
    <lineage>
        <taxon>Eukaryota</taxon>
        <taxon>Fungi</taxon>
        <taxon>Dikarya</taxon>
        <taxon>Basidiomycota</taxon>
        <taxon>Ustilaginomycotina</taxon>
        <taxon>Exobasidiomycetes</taxon>
        <taxon>Ceraceosorales</taxon>
        <taxon>Ceraceosoraceae</taxon>
        <taxon>Ceraceosorus</taxon>
    </lineage>
</organism>
<dbReference type="RefSeq" id="XP_025366259.1">
    <property type="nucleotide sequence ID" value="XM_025512606.1"/>
</dbReference>
<feature type="signal peptide" evidence="10">
    <location>
        <begin position="1"/>
        <end position="28"/>
    </location>
</feature>
<dbReference type="InterPro" id="IPR018625">
    <property type="entry name" value="Pet100"/>
</dbReference>
<gene>
    <name evidence="11" type="ORF">IE81DRAFT_318459</name>
</gene>
<evidence type="ECO:0000256" key="5">
    <source>
        <dbReference type="ARBA" id="ARBA00022989"/>
    </source>
</evidence>
<dbReference type="Proteomes" id="UP000245783">
    <property type="component" value="Unassembled WGS sequence"/>
</dbReference>
<sequence>MAGPNLELFKFGLYLFFPLAVMVHYGDPQWYADHVRPIRDQFWPRAETLYRPPKESSELREEIRLMREQRGLPARTRRDGAAQSTESRTAALRGSPLADVVLRERRGFANDAGVLHATRRWPVTGEGKRWV</sequence>
<dbReference type="GO" id="GO:0033617">
    <property type="term" value="P:mitochondrial respiratory chain complex IV assembly"/>
    <property type="evidence" value="ECO:0007669"/>
    <property type="project" value="InterPro"/>
</dbReference>
<feature type="region of interest" description="Disordered" evidence="9">
    <location>
        <begin position="70"/>
        <end position="92"/>
    </location>
</feature>
<evidence type="ECO:0000256" key="10">
    <source>
        <dbReference type="SAM" id="SignalP"/>
    </source>
</evidence>
<keyword evidence="6" id="KW-0496">Mitochondrion</keyword>
<dbReference type="Pfam" id="PF09803">
    <property type="entry name" value="Pet100"/>
    <property type="match status" value="1"/>
</dbReference>
<dbReference type="GO" id="GO:0005743">
    <property type="term" value="C:mitochondrial inner membrane"/>
    <property type="evidence" value="ECO:0007669"/>
    <property type="project" value="TreeGrafter"/>
</dbReference>
<dbReference type="PANTHER" id="PTHR33968:SF1">
    <property type="entry name" value="PROTEIN PET100 HOMOLOG, MITOCHONDRIAL"/>
    <property type="match status" value="1"/>
</dbReference>
<evidence type="ECO:0000256" key="1">
    <source>
        <dbReference type="ARBA" id="ARBA00004167"/>
    </source>
</evidence>
<evidence type="ECO:0000256" key="9">
    <source>
        <dbReference type="SAM" id="MobiDB-lite"/>
    </source>
</evidence>
<keyword evidence="3" id="KW-0812">Transmembrane</keyword>
<evidence type="ECO:0000256" key="8">
    <source>
        <dbReference type="ARBA" id="ARBA00038077"/>
    </source>
</evidence>
<keyword evidence="4" id="KW-0809">Transit peptide</keyword>
<dbReference type="AlphaFoldDB" id="A0A316VN89"/>
<comment type="subcellular location">
    <subcellularLocation>
        <location evidence="1">Membrane</location>
        <topology evidence="1">Single-pass membrane protein</topology>
    </subcellularLocation>
    <subcellularLocation>
        <location evidence="2">Mitochondrion membrane</location>
    </subcellularLocation>
</comment>
<dbReference type="STRING" id="1522189.A0A316VN89"/>
<keyword evidence="10" id="KW-0732">Signal</keyword>
<keyword evidence="5" id="KW-1133">Transmembrane helix</keyword>
<dbReference type="EMBL" id="KZ819496">
    <property type="protein sequence ID" value="PWN39099.1"/>
    <property type="molecule type" value="Genomic_DNA"/>
</dbReference>
<name>A0A316VN89_9BASI</name>
<comment type="similarity">
    <text evidence="8">Belongs to the PET100 family.</text>
</comment>
<evidence type="ECO:0000256" key="7">
    <source>
        <dbReference type="ARBA" id="ARBA00023136"/>
    </source>
</evidence>
<reference evidence="11 12" key="1">
    <citation type="journal article" date="2018" name="Mol. Biol. Evol.">
        <title>Broad Genomic Sampling Reveals a Smut Pathogenic Ancestry of the Fungal Clade Ustilaginomycotina.</title>
        <authorList>
            <person name="Kijpornyongpan T."/>
            <person name="Mondo S.J."/>
            <person name="Barry K."/>
            <person name="Sandor L."/>
            <person name="Lee J."/>
            <person name="Lipzen A."/>
            <person name="Pangilinan J."/>
            <person name="LaButti K."/>
            <person name="Hainaut M."/>
            <person name="Henrissat B."/>
            <person name="Grigoriev I.V."/>
            <person name="Spatafora J.W."/>
            <person name="Aime M.C."/>
        </authorList>
    </citation>
    <scope>NUCLEOTIDE SEQUENCE [LARGE SCALE GENOMIC DNA]</scope>
    <source>
        <strain evidence="11 12">MCA 4658</strain>
    </source>
</reference>
<proteinExistence type="inferred from homology"/>
<keyword evidence="7" id="KW-0472">Membrane</keyword>
<evidence type="ECO:0000313" key="11">
    <source>
        <dbReference type="EMBL" id="PWN39099.1"/>
    </source>
</evidence>
<evidence type="ECO:0000256" key="2">
    <source>
        <dbReference type="ARBA" id="ARBA00004325"/>
    </source>
</evidence>
<evidence type="ECO:0000256" key="3">
    <source>
        <dbReference type="ARBA" id="ARBA00022692"/>
    </source>
</evidence>
<evidence type="ECO:0000256" key="6">
    <source>
        <dbReference type="ARBA" id="ARBA00023128"/>
    </source>
</evidence>
<dbReference type="PANTHER" id="PTHR33968">
    <property type="entry name" value="PROTEIN PET100 HOMOLOG, MITOCHONDRIAL"/>
    <property type="match status" value="1"/>
</dbReference>
<feature type="compositionally biased region" description="Basic and acidic residues" evidence="9">
    <location>
        <begin position="70"/>
        <end position="80"/>
    </location>
</feature>
<dbReference type="InParanoid" id="A0A316VN89"/>
<evidence type="ECO:0000256" key="4">
    <source>
        <dbReference type="ARBA" id="ARBA00022946"/>
    </source>
</evidence>
<keyword evidence="12" id="KW-1185">Reference proteome</keyword>